<reference evidence="2 3" key="1">
    <citation type="submission" date="2019-02" db="EMBL/GenBank/DDBJ databases">
        <title>Halonotius sp. a new haloqrchaeon isolated from saline water.</title>
        <authorList>
            <person name="Duran-Viseras A."/>
            <person name="Sanchez-Porro C."/>
            <person name="Ventosa A."/>
        </authorList>
    </citation>
    <scope>NUCLEOTIDE SEQUENCE [LARGE SCALE GENOMIC DNA]</scope>
    <source>
        <strain evidence="2 3">F9-27</strain>
    </source>
</reference>
<proteinExistence type="predicted"/>
<dbReference type="InterPro" id="IPR004013">
    <property type="entry name" value="PHP_dom"/>
</dbReference>
<dbReference type="InterPro" id="IPR003141">
    <property type="entry name" value="Pol/His_phosphatase_N"/>
</dbReference>
<comment type="caution">
    <text evidence="2">The sequence shown here is derived from an EMBL/GenBank/DDBJ whole genome shotgun (WGS) entry which is preliminary data.</text>
</comment>
<organism evidence="2 3">
    <name type="scientific">Halonotius roseus</name>
    <dbReference type="NCBI Taxonomy" id="2511997"/>
    <lineage>
        <taxon>Archaea</taxon>
        <taxon>Methanobacteriati</taxon>
        <taxon>Methanobacteriota</taxon>
        <taxon>Stenosarchaea group</taxon>
        <taxon>Halobacteria</taxon>
        <taxon>Halobacteriales</taxon>
        <taxon>Haloferacaceae</taxon>
        <taxon>Halonotius</taxon>
    </lineage>
</organism>
<sequence>MEQPAADLHVHTTVSDGTLTIDELPAAATRAGVEWVAVTDHDRIHPELDAPVTDRDGITIVRGIELRVETGDQRLDLLGYGVEPTDALVAECDRLQQDRIDRAREIIDCVESRLGVDLDLDPQPGIGRPHIARAIAESDAADGYQEAFDDLIGNDCPCYVAREITSFDRGVDLLTEACPIVALAHPLRYDDPTGALDHAAALDAVERYYPYDRAVDHTVVDDTIKTHDLLATGGSDAHDRTLGRAGPPAAIVSQFRHQLEKR</sequence>
<dbReference type="GO" id="GO:0004534">
    <property type="term" value="F:5'-3' RNA exonuclease activity"/>
    <property type="evidence" value="ECO:0007669"/>
    <property type="project" value="TreeGrafter"/>
</dbReference>
<name>A0A544QNU9_9EURY</name>
<dbReference type="SMART" id="SM00481">
    <property type="entry name" value="POLIIIAc"/>
    <property type="match status" value="1"/>
</dbReference>
<dbReference type="OrthoDB" id="196608at2157"/>
<accession>A0A544QNU9</accession>
<protein>
    <submittedName>
        <fullName evidence="2">PHP domain-containing protein</fullName>
    </submittedName>
</protein>
<keyword evidence="3" id="KW-1185">Reference proteome</keyword>
<feature type="domain" description="Polymerase/histidinol phosphatase N-terminal" evidence="1">
    <location>
        <begin position="6"/>
        <end position="70"/>
    </location>
</feature>
<dbReference type="Gene3D" id="3.20.20.140">
    <property type="entry name" value="Metal-dependent hydrolases"/>
    <property type="match status" value="1"/>
</dbReference>
<dbReference type="AlphaFoldDB" id="A0A544QNU9"/>
<dbReference type="Pfam" id="PF02811">
    <property type="entry name" value="PHP"/>
    <property type="match status" value="1"/>
</dbReference>
<dbReference type="RefSeq" id="WP_142443690.1">
    <property type="nucleotide sequence ID" value="NZ_SESI01000002.1"/>
</dbReference>
<dbReference type="PANTHER" id="PTHR42924">
    <property type="entry name" value="EXONUCLEASE"/>
    <property type="match status" value="1"/>
</dbReference>
<dbReference type="Proteomes" id="UP000315385">
    <property type="component" value="Unassembled WGS sequence"/>
</dbReference>
<evidence type="ECO:0000259" key="1">
    <source>
        <dbReference type="SMART" id="SM00481"/>
    </source>
</evidence>
<dbReference type="InterPro" id="IPR052018">
    <property type="entry name" value="PHP_domain"/>
</dbReference>
<dbReference type="SUPFAM" id="SSF89550">
    <property type="entry name" value="PHP domain-like"/>
    <property type="match status" value="1"/>
</dbReference>
<dbReference type="GO" id="GO:0035312">
    <property type="term" value="F:5'-3' DNA exonuclease activity"/>
    <property type="evidence" value="ECO:0007669"/>
    <property type="project" value="TreeGrafter"/>
</dbReference>
<dbReference type="PANTHER" id="PTHR42924:SF18">
    <property type="entry name" value="POLYMERASE_HISTIDINOL PHOSPHATASE N-TERMINAL DOMAIN-CONTAINING PROTEIN"/>
    <property type="match status" value="1"/>
</dbReference>
<dbReference type="Gene3D" id="1.10.150.650">
    <property type="match status" value="1"/>
</dbReference>
<dbReference type="InterPro" id="IPR016195">
    <property type="entry name" value="Pol/histidinol_Pase-like"/>
</dbReference>
<evidence type="ECO:0000313" key="3">
    <source>
        <dbReference type="Proteomes" id="UP000315385"/>
    </source>
</evidence>
<gene>
    <name evidence="2" type="ORF">EWF95_08840</name>
</gene>
<dbReference type="EMBL" id="SESI01000002">
    <property type="protein sequence ID" value="TQQ80579.1"/>
    <property type="molecule type" value="Genomic_DNA"/>
</dbReference>
<evidence type="ECO:0000313" key="2">
    <source>
        <dbReference type="EMBL" id="TQQ80579.1"/>
    </source>
</evidence>